<reference evidence="2" key="1">
    <citation type="submission" date="2021-02" db="EMBL/GenBank/DDBJ databases">
        <authorList>
            <person name="Nowell W R."/>
        </authorList>
    </citation>
    <scope>NUCLEOTIDE SEQUENCE</scope>
</reference>
<dbReference type="AlphaFoldDB" id="A0A820QK76"/>
<evidence type="ECO:0000313" key="2">
    <source>
        <dbReference type="EMBL" id="CAF4420525.1"/>
    </source>
</evidence>
<evidence type="ECO:0000313" key="3">
    <source>
        <dbReference type="Proteomes" id="UP000663862"/>
    </source>
</evidence>
<comment type="caution">
    <text evidence="2">The sequence shown here is derived from an EMBL/GenBank/DDBJ whole genome shotgun (WGS) entry which is preliminary data.</text>
</comment>
<dbReference type="Proteomes" id="UP000663862">
    <property type="component" value="Unassembled WGS sequence"/>
</dbReference>
<protein>
    <submittedName>
        <fullName evidence="2">Uncharacterized protein</fullName>
    </submittedName>
</protein>
<proteinExistence type="predicted"/>
<sequence>MKYFILEPVFMELILLAAVYPNRTELKLFNFEQRTTAKYFTDESSLRSVFQQLILVNDDKSARVGSLKEYTRNMYVRILNFFKNLTHLNIIGPYVMLCPVVAYIRGLTKLSSIYGSIMASDVSLVSRLYVFDNDLKLGEENFADIVNKNILCLLYNEAGKNAFEDDVFRIFNHILVFENDYQANVIKILQKYSAKKYLIPDETMLALENVISIPEWFDQVLKVFESMIYNKQSVSEKILQIIADYFYLSHDKKLRDRLFHLLTMVDDNQDVSDEIFDILELEKASLVISSNLSDANHAIVYLFEKTKEGKRLTINGFKALSKVIDNRSKLNEEILKIILNTSNNEQIITDDLIQKLVKRFKPHKVQKYLLEIFENLVKNNQDIPNELSFKSEIGESVKNTTRHRLAMLTS</sequence>
<gene>
    <name evidence="1" type="ORF">FME351_LOCUS6817</name>
    <name evidence="2" type="ORF">TSG867_LOCUS14485</name>
</gene>
<dbReference type="EMBL" id="CAJOBQ010000810">
    <property type="protein sequence ID" value="CAF4420525.1"/>
    <property type="molecule type" value="Genomic_DNA"/>
</dbReference>
<dbReference type="EMBL" id="CAJNYU010000611">
    <property type="protein sequence ID" value="CAF3376379.1"/>
    <property type="molecule type" value="Genomic_DNA"/>
</dbReference>
<organism evidence="2 3">
    <name type="scientific">Rotaria socialis</name>
    <dbReference type="NCBI Taxonomy" id="392032"/>
    <lineage>
        <taxon>Eukaryota</taxon>
        <taxon>Metazoa</taxon>
        <taxon>Spiralia</taxon>
        <taxon>Gnathifera</taxon>
        <taxon>Rotifera</taxon>
        <taxon>Eurotatoria</taxon>
        <taxon>Bdelloidea</taxon>
        <taxon>Philodinida</taxon>
        <taxon>Philodinidae</taxon>
        <taxon>Rotaria</taxon>
    </lineage>
</organism>
<accession>A0A820QK76</accession>
<dbReference type="Proteomes" id="UP000663869">
    <property type="component" value="Unassembled WGS sequence"/>
</dbReference>
<evidence type="ECO:0000313" key="1">
    <source>
        <dbReference type="EMBL" id="CAF3376379.1"/>
    </source>
</evidence>
<name>A0A820QK76_9BILA</name>